<comment type="caution">
    <text evidence="2">The sequence shown here is derived from an EMBL/GenBank/DDBJ whole genome shotgun (WGS) entry which is preliminary data.</text>
</comment>
<gene>
    <name evidence="2" type="ORF">Sradi_4409600</name>
</gene>
<feature type="region of interest" description="Disordered" evidence="1">
    <location>
        <begin position="71"/>
        <end position="154"/>
    </location>
</feature>
<sequence length="154" mass="17064">MTRTVAEEHSNLQEINLVQSMIKSKPYNQQQLSIHDDSADYFEDTSVSPMATSPSQPCHLATLIQPPVLQKPATVSSPAKDHVPTERAQQLADMQDNKSMETVLIEEDFNMDSLPQHPPSTSKHLPGSRHPSPSNLPSNHDLKPLQPKAITNNL</sequence>
<protein>
    <submittedName>
        <fullName evidence="2">Uncharacterized protein</fullName>
    </submittedName>
</protein>
<proteinExistence type="predicted"/>
<evidence type="ECO:0000313" key="2">
    <source>
        <dbReference type="EMBL" id="KAL0345783.1"/>
    </source>
</evidence>
<reference evidence="2" key="2">
    <citation type="journal article" date="2024" name="Plant">
        <title>Genomic evolution and insights into agronomic trait innovations of Sesamum species.</title>
        <authorList>
            <person name="Miao H."/>
            <person name="Wang L."/>
            <person name="Qu L."/>
            <person name="Liu H."/>
            <person name="Sun Y."/>
            <person name="Le M."/>
            <person name="Wang Q."/>
            <person name="Wei S."/>
            <person name="Zheng Y."/>
            <person name="Lin W."/>
            <person name="Duan Y."/>
            <person name="Cao H."/>
            <person name="Xiong S."/>
            <person name="Wang X."/>
            <person name="Wei L."/>
            <person name="Li C."/>
            <person name="Ma Q."/>
            <person name="Ju M."/>
            <person name="Zhao R."/>
            <person name="Li G."/>
            <person name="Mu C."/>
            <person name="Tian Q."/>
            <person name="Mei H."/>
            <person name="Zhang T."/>
            <person name="Gao T."/>
            <person name="Zhang H."/>
        </authorList>
    </citation>
    <scope>NUCLEOTIDE SEQUENCE</scope>
    <source>
        <strain evidence="2">G02</strain>
    </source>
</reference>
<name>A0AAW2NR83_SESRA</name>
<organism evidence="2">
    <name type="scientific">Sesamum radiatum</name>
    <name type="common">Black benniseed</name>
    <dbReference type="NCBI Taxonomy" id="300843"/>
    <lineage>
        <taxon>Eukaryota</taxon>
        <taxon>Viridiplantae</taxon>
        <taxon>Streptophyta</taxon>
        <taxon>Embryophyta</taxon>
        <taxon>Tracheophyta</taxon>
        <taxon>Spermatophyta</taxon>
        <taxon>Magnoliopsida</taxon>
        <taxon>eudicotyledons</taxon>
        <taxon>Gunneridae</taxon>
        <taxon>Pentapetalae</taxon>
        <taxon>asterids</taxon>
        <taxon>lamiids</taxon>
        <taxon>Lamiales</taxon>
        <taxon>Pedaliaceae</taxon>
        <taxon>Sesamum</taxon>
    </lineage>
</organism>
<dbReference type="AlphaFoldDB" id="A0AAW2NR83"/>
<reference evidence="2" key="1">
    <citation type="submission" date="2020-06" db="EMBL/GenBank/DDBJ databases">
        <authorList>
            <person name="Li T."/>
            <person name="Hu X."/>
            <person name="Zhang T."/>
            <person name="Song X."/>
            <person name="Zhang H."/>
            <person name="Dai N."/>
            <person name="Sheng W."/>
            <person name="Hou X."/>
            <person name="Wei L."/>
        </authorList>
    </citation>
    <scope>NUCLEOTIDE SEQUENCE</scope>
    <source>
        <strain evidence="2">G02</strain>
        <tissue evidence="2">Leaf</tissue>
    </source>
</reference>
<accession>A0AAW2NR83</accession>
<dbReference type="EMBL" id="JACGWJ010000019">
    <property type="protein sequence ID" value="KAL0345783.1"/>
    <property type="molecule type" value="Genomic_DNA"/>
</dbReference>
<evidence type="ECO:0000256" key="1">
    <source>
        <dbReference type="SAM" id="MobiDB-lite"/>
    </source>
</evidence>